<evidence type="ECO:0000313" key="3">
    <source>
        <dbReference type="EMBL" id="RYM32541.1"/>
    </source>
</evidence>
<comment type="caution">
    <text evidence="3">The sequence shown here is derived from an EMBL/GenBank/DDBJ whole genome shotgun (WGS) entry which is preliminary data.</text>
</comment>
<evidence type="ECO:0000256" key="2">
    <source>
        <dbReference type="ARBA" id="ARBA00022737"/>
    </source>
</evidence>
<gene>
    <name evidence="3" type="ORF">ERX46_14815</name>
</gene>
<dbReference type="PANTHER" id="PTHR45632:SF3">
    <property type="entry name" value="KELCH-LIKE PROTEIN 32"/>
    <property type="match status" value="1"/>
</dbReference>
<dbReference type="PANTHER" id="PTHR45632">
    <property type="entry name" value="LD33804P"/>
    <property type="match status" value="1"/>
</dbReference>
<organism evidence="3 4">
    <name type="scientific">Brumimicrobium glaciale</name>
    <dbReference type="NCBI Taxonomy" id="200475"/>
    <lineage>
        <taxon>Bacteria</taxon>
        <taxon>Pseudomonadati</taxon>
        <taxon>Bacteroidota</taxon>
        <taxon>Flavobacteriia</taxon>
        <taxon>Flavobacteriales</taxon>
        <taxon>Crocinitomicaceae</taxon>
        <taxon>Brumimicrobium</taxon>
    </lineage>
</organism>
<dbReference type="Pfam" id="PF24681">
    <property type="entry name" value="Kelch_KLHDC2_KLHL20_DRC7"/>
    <property type="match status" value="1"/>
</dbReference>
<reference evidence="3 4" key="1">
    <citation type="submission" date="2019-02" db="EMBL/GenBank/DDBJ databases">
        <title>Genome sequence of the sea-ice species Brumimicrobium glaciale.</title>
        <authorList>
            <person name="Bowman J.P."/>
        </authorList>
    </citation>
    <scope>NUCLEOTIDE SEQUENCE [LARGE SCALE GENOMIC DNA]</scope>
    <source>
        <strain evidence="3 4">IC156</strain>
    </source>
</reference>
<protein>
    <recommendedName>
        <fullName evidence="5">T9SS type A sorting domain-containing protein</fullName>
    </recommendedName>
</protein>
<proteinExistence type="predicted"/>
<evidence type="ECO:0000313" key="4">
    <source>
        <dbReference type="Proteomes" id="UP000293952"/>
    </source>
</evidence>
<accession>A0A4Q4KH76</accession>
<dbReference type="OrthoDB" id="9769308at2"/>
<sequence>MKQMLIFFTLFMVSFFGYSQGNWTWTKLSNLPITTSNNAVVECISGEGKYVYSFGGISGALTQSDIHQRVFKYDVSQDSWAEKSAIPDTLGKIASGASCVKDKIYLMGGYHVATNGVETSSNKVHIYNTTTDLFEAEGNPIPTPIDDHVQAVWRDSLIFLITGWSNSGNVPDVQIYNPELNSWMMGTPTPNFSFYTSFGASGYILGDTIFYFGGAKDFPTFEATNVLRKGVIDKNDPTQIDWSVINSGNGETLYRAACSGHDKTVFWVGGSMEAYNFDALEYYNNKPVKPNKRIYEIDLQQKSQSNIYSVQTQGMDLRGIAKLGGGNWMIAGGIDSLQHATKDTYLLHNPRLSNIGNANIPPLFKVNGNGDYFEVVTENVGEISVYDTQGRILYNAKKQLADLKIHKSNLQKGILIFAYDDKVNLPIIIKKIHP</sequence>
<dbReference type="RefSeq" id="WP_130094642.1">
    <property type="nucleotide sequence ID" value="NZ_SETE01000006.1"/>
</dbReference>
<name>A0A4Q4KH76_9FLAO</name>
<dbReference type="Proteomes" id="UP000293952">
    <property type="component" value="Unassembled WGS sequence"/>
</dbReference>
<dbReference type="AlphaFoldDB" id="A0A4Q4KH76"/>
<keyword evidence="1" id="KW-0880">Kelch repeat</keyword>
<keyword evidence="4" id="KW-1185">Reference proteome</keyword>
<evidence type="ECO:0000256" key="1">
    <source>
        <dbReference type="ARBA" id="ARBA00022441"/>
    </source>
</evidence>
<dbReference type="Gene3D" id="2.120.10.80">
    <property type="entry name" value="Kelch-type beta propeller"/>
    <property type="match status" value="1"/>
</dbReference>
<keyword evidence="2" id="KW-0677">Repeat</keyword>
<dbReference type="InterPro" id="IPR015915">
    <property type="entry name" value="Kelch-typ_b-propeller"/>
</dbReference>
<dbReference type="SUPFAM" id="SSF117281">
    <property type="entry name" value="Kelch motif"/>
    <property type="match status" value="1"/>
</dbReference>
<evidence type="ECO:0008006" key="5">
    <source>
        <dbReference type="Google" id="ProtNLM"/>
    </source>
</evidence>
<dbReference type="EMBL" id="SETE01000006">
    <property type="protein sequence ID" value="RYM32541.1"/>
    <property type="molecule type" value="Genomic_DNA"/>
</dbReference>